<gene>
    <name evidence="2" type="ORF">BEN51_03485</name>
</gene>
<feature type="transmembrane region" description="Helical" evidence="1">
    <location>
        <begin position="42"/>
        <end position="63"/>
    </location>
</feature>
<feature type="transmembrane region" description="Helical" evidence="1">
    <location>
        <begin position="136"/>
        <end position="156"/>
    </location>
</feature>
<proteinExistence type="predicted"/>
<accession>A0A343JFZ2</accession>
<keyword evidence="1" id="KW-0472">Membrane</keyword>
<keyword evidence="1" id="KW-1133">Transmembrane helix</keyword>
<name>A0A343JFZ2_9CLOT</name>
<dbReference type="InterPro" id="IPR010178">
    <property type="entry name" value="Lit"/>
</dbReference>
<evidence type="ECO:0000313" key="3">
    <source>
        <dbReference type="Proteomes" id="UP000264883"/>
    </source>
</evidence>
<evidence type="ECO:0008006" key="4">
    <source>
        <dbReference type="Google" id="ProtNLM"/>
    </source>
</evidence>
<dbReference type="Pfam" id="PF07314">
    <property type="entry name" value="Lit"/>
    <property type="match status" value="1"/>
</dbReference>
<organism evidence="2 3">
    <name type="scientific">Clostridium isatidis</name>
    <dbReference type="NCBI Taxonomy" id="182773"/>
    <lineage>
        <taxon>Bacteria</taxon>
        <taxon>Bacillati</taxon>
        <taxon>Bacillota</taxon>
        <taxon>Clostridia</taxon>
        <taxon>Eubacteriales</taxon>
        <taxon>Clostridiaceae</taxon>
        <taxon>Clostridium</taxon>
    </lineage>
</organism>
<protein>
    <recommendedName>
        <fullName evidence="4">TIGR01906 family membrane protein</fullName>
    </recommendedName>
</protein>
<sequence length="166" mass="19994">MLLEDYKGLIYYLQNPFVEKLKFNNFIMSKEGEFHFYEVKKIFLGIYLIVILSIIIFFIYSLIKKYNKEKNDMLKLFNKGANILITIFTILLIAIYTDFSKAFVIFHKIFFNNDYWIFDEKTDPIIKVLPEEVFKLYAIIIVVLLIIFIIVYKVLYYKSKKRSITK</sequence>
<dbReference type="KEGG" id="cia:BEN51_03485"/>
<keyword evidence="3" id="KW-1185">Reference proteome</keyword>
<reference evidence="2 3" key="1">
    <citation type="submission" date="2016-08" db="EMBL/GenBank/DDBJ databases">
        <title>Complete Genome Sequence Of The Indigo Reducing Clostridium isatidis DSM15098.</title>
        <authorList>
            <person name="Little G.T."/>
            <person name="Minton N.P."/>
        </authorList>
    </citation>
    <scope>NUCLEOTIDE SEQUENCE [LARGE SCALE GENOMIC DNA]</scope>
    <source>
        <strain evidence="2 3">DSM 15098</strain>
    </source>
</reference>
<dbReference type="NCBIfam" id="TIGR01906">
    <property type="entry name" value="integ_TIGR01906"/>
    <property type="match status" value="1"/>
</dbReference>
<dbReference type="AlphaFoldDB" id="A0A343JFZ2"/>
<dbReference type="Proteomes" id="UP000264883">
    <property type="component" value="Chromosome"/>
</dbReference>
<dbReference type="EMBL" id="CP016786">
    <property type="protein sequence ID" value="ASW44450.1"/>
    <property type="molecule type" value="Genomic_DNA"/>
</dbReference>
<evidence type="ECO:0000313" key="2">
    <source>
        <dbReference type="EMBL" id="ASW44450.1"/>
    </source>
</evidence>
<feature type="transmembrane region" description="Helical" evidence="1">
    <location>
        <begin position="83"/>
        <end position="106"/>
    </location>
</feature>
<keyword evidence="1" id="KW-0812">Transmembrane</keyword>
<evidence type="ECO:0000256" key="1">
    <source>
        <dbReference type="SAM" id="Phobius"/>
    </source>
</evidence>